<evidence type="ECO:0000313" key="4">
    <source>
        <dbReference type="Proteomes" id="UP000282454"/>
    </source>
</evidence>
<evidence type="ECO:0000256" key="1">
    <source>
        <dbReference type="SAM" id="MobiDB-lite"/>
    </source>
</evidence>
<sequence length="265" mass="27866">MCVPGPDQHDCPVSLRTKRLPAALILLSAIPVIAGAARVSTLAAPVTADNARFVAAPVPIVLHIVGATVFCLLGALQFSPGLRRRSWHRISGRITLPCGLVAAVSGLWMTVGYPDPPGDGILLAAFRLLFGSLMAAALVLGYLAIRRRDFRAHRIWIIRGYAIGIAAGTQVVVTVPWVVLFGEPTGTARALLLGSAWVINLAVAEWAGRRTPGRRPAQRRGSTPDGASTVDGRPDARVGAAERSTTPGTALVRWGDGDSARPGDV</sequence>
<dbReference type="OrthoDB" id="4698148at2"/>
<feature type="region of interest" description="Disordered" evidence="1">
    <location>
        <begin position="210"/>
        <end position="265"/>
    </location>
</feature>
<keyword evidence="2" id="KW-0812">Transmembrane</keyword>
<comment type="caution">
    <text evidence="3">The sequence shown here is derived from an EMBL/GenBank/DDBJ whole genome shotgun (WGS) entry which is preliminary data.</text>
</comment>
<feature type="transmembrane region" description="Helical" evidence="2">
    <location>
        <begin position="156"/>
        <end position="178"/>
    </location>
</feature>
<organism evidence="3 4">
    <name type="scientific">Actinokineospora cianjurensis</name>
    <dbReference type="NCBI Taxonomy" id="585224"/>
    <lineage>
        <taxon>Bacteria</taxon>
        <taxon>Bacillati</taxon>
        <taxon>Actinomycetota</taxon>
        <taxon>Actinomycetes</taxon>
        <taxon>Pseudonocardiales</taxon>
        <taxon>Pseudonocardiaceae</taxon>
        <taxon>Actinokineospora</taxon>
    </lineage>
</organism>
<feature type="transmembrane region" description="Helical" evidence="2">
    <location>
        <begin position="20"/>
        <end position="40"/>
    </location>
</feature>
<feature type="transmembrane region" description="Helical" evidence="2">
    <location>
        <begin position="190"/>
        <end position="208"/>
    </location>
</feature>
<keyword evidence="2" id="KW-0472">Membrane</keyword>
<reference evidence="3 4" key="1">
    <citation type="submission" date="2018-10" db="EMBL/GenBank/DDBJ databases">
        <title>Genomic Encyclopedia of Archaeal and Bacterial Type Strains, Phase II (KMG-II): from individual species to whole genera.</title>
        <authorList>
            <person name="Goeker M."/>
        </authorList>
    </citation>
    <scope>NUCLEOTIDE SEQUENCE [LARGE SCALE GENOMIC DNA]</scope>
    <source>
        <strain evidence="3 4">DSM 45657</strain>
    </source>
</reference>
<keyword evidence="2" id="KW-1133">Transmembrane helix</keyword>
<dbReference type="Proteomes" id="UP000282454">
    <property type="component" value="Unassembled WGS sequence"/>
</dbReference>
<keyword evidence="4" id="KW-1185">Reference proteome</keyword>
<dbReference type="AlphaFoldDB" id="A0A421B5A8"/>
<evidence type="ECO:0000256" key="2">
    <source>
        <dbReference type="SAM" id="Phobius"/>
    </source>
</evidence>
<feature type="transmembrane region" description="Helical" evidence="2">
    <location>
        <begin position="60"/>
        <end position="78"/>
    </location>
</feature>
<accession>A0A421B5A8</accession>
<dbReference type="Pfam" id="PF10067">
    <property type="entry name" value="DUF2306"/>
    <property type="match status" value="1"/>
</dbReference>
<gene>
    <name evidence="3" type="ORF">CLV68_3984</name>
</gene>
<protein>
    <submittedName>
        <fullName evidence="3">Putative membrane protein DUF2306</fullName>
    </submittedName>
</protein>
<feature type="transmembrane region" description="Helical" evidence="2">
    <location>
        <begin position="90"/>
        <end position="109"/>
    </location>
</feature>
<proteinExistence type="predicted"/>
<dbReference type="InterPro" id="IPR018750">
    <property type="entry name" value="DUF2306_membrane"/>
</dbReference>
<feature type="transmembrane region" description="Helical" evidence="2">
    <location>
        <begin position="121"/>
        <end position="144"/>
    </location>
</feature>
<feature type="compositionally biased region" description="Basic and acidic residues" evidence="1">
    <location>
        <begin position="255"/>
        <end position="265"/>
    </location>
</feature>
<evidence type="ECO:0000313" key="3">
    <source>
        <dbReference type="EMBL" id="RLK59495.1"/>
    </source>
</evidence>
<dbReference type="EMBL" id="RCDD01000002">
    <property type="protein sequence ID" value="RLK59495.1"/>
    <property type="molecule type" value="Genomic_DNA"/>
</dbReference>
<name>A0A421B5A8_9PSEU</name>